<feature type="domain" description="CHK kinase-like" evidence="1">
    <location>
        <begin position="115"/>
        <end position="315"/>
    </location>
</feature>
<dbReference type="SMART" id="SM00587">
    <property type="entry name" value="CHK"/>
    <property type="match status" value="2"/>
</dbReference>
<dbReference type="PANTHER" id="PTHR11012:SF48">
    <property type="entry name" value="CHK KINASE-LIKE DOMAIN-CONTAINING PROTEIN-RELATED"/>
    <property type="match status" value="1"/>
</dbReference>
<dbReference type="PANTHER" id="PTHR11012">
    <property type="entry name" value="PROTEIN KINASE-LIKE DOMAIN-CONTAINING"/>
    <property type="match status" value="1"/>
</dbReference>
<reference evidence="3" key="1">
    <citation type="submission" date="2025-08" db="UniProtKB">
        <authorList>
            <consortium name="RefSeq"/>
        </authorList>
    </citation>
    <scope>IDENTIFICATION</scope>
    <source>
        <tissue evidence="3">Whole Larva</tissue>
    </source>
</reference>
<protein>
    <submittedName>
        <fullName evidence="3">Uncharacterized protein LOC108558844</fullName>
    </submittedName>
</protein>
<feature type="domain" description="CHK kinase-like" evidence="1">
    <location>
        <begin position="524"/>
        <end position="721"/>
    </location>
</feature>
<name>A0ABM1M9W4_NICVS</name>
<dbReference type="InterPro" id="IPR011009">
    <property type="entry name" value="Kinase-like_dom_sf"/>
</dbReference>
<proteinExistence type="predicted"/>
<dbReference type="Pfam" id="PF02958">
    <property type="entry name" value="EcKL"/>
    <property type="match status" value="2"/>
</dbReference>
<evidence type="ECO:0000313" key="2">
    <source>
        <dbReference type="Proteomes" id="UP000695000"/>
    </source>
</evidence>
<evidence type="ECO:0000259" key="1">
    <source>
        <dbReference type="SMART" id="SM00587"/>
    </source>
</evidence>
<evidence type="ECO:0000313" key="3">
    <source>
        <dbReference type="RefSeq" id="XP_017771364.1"/>
    </source>
</evidence>
<dbReference type="SUPFAM" id="SSF56112">
    <property type="entry name" value="Protein kinase-like (PK-like)"/>
    <property type="match status" value="2"/>
</dbReference>
<dbReference type="RefSeq" id="XP_017771364.1">
    <property type="nucleotide sequence ID" value="XM_017915875.1"/>
</dbReference>
<dbReference type="GeneID" id="108558844"/>
<gene>
    <name evidence="3" type="primary">LOC108558844</name>
</gene>
<dbReference type="InterPro" id="IPR004119">
    <property type="entry name" value="EcKL"/>
</dbReference>
<keyword evidence="2" id="KW-1185">Reference proteome</keyword>
<sequence>MASCLSSEDCNVLLNSFNNYRLDNFSLQPFNEELRGYLGEHLLLKLNAKNGGEDKRLTFFVKNSRCEGLCDVFKDTKFFDKEHFVYRFFKAAKSKIPEVNVECIPKLFYTVDEVIVLENLAERKYFGNKSHKFDRNHVLKALESTAKFHSVSIAFEERRSKELGRKYTLDEDYQKYFDPFYNLNTESSGHNFIQSVFYGALTLIDVLYKDKKLAEDFKERLRNFVKDYFDILNKKNNFRKVVAHGDLWGNNILFKYENGVPVKTKLIDFQLFRYAPPAHDVTMLIYMTGTRETIRKHCDEYYSYYYDCLKTELNQLNLDVNLILPISEYEETCKMYMRVAKLTWLAYRETSESKNISEITNKDLESVIIGREDRQKFVKRECEIDESYKKVMEEILEDIRLSLITDILSTEDCYKVIKKRIGTSDYKLVDYRINSLSDSGERGGFLGEHYILTIEIERGTREILDFFVKQSPTTESQKKFAEESGATFKEMQFFKKIIPDSLAFGIKTLEEVAAKCYLSQESMIIVDNLKSLGFKTANFRDGICFEDLKLGVKTIAKMHASGFLLEEKYKEKYGVDIKLNDIYSAEFKEAFYTQQESATNLLQAGVKAIKEQIQMFSNYSTNITPDEFYSIAFNLYSRFEEFCSPSTKYRNTLCHADLWCNNIMLSEDNCILVDFQSYRYYPPAFDLMEHIYLSTLREDRRLYLDKLLDIYYDKFKSIVESYGYPVENLLTRKEFLKSCEEGKRFAALQSVTHRQNVTISSQVMQEIFQREDFLNTLLFVDRSEHVRVQCETDPIYRKIVKDGTDELRELCEKVATENKLSNS</sequence>
<dbReference type="Gene3D" id="3.90.1200.10">
    <property type="match status" value="2"/>
</dbReference>
<dbReference type="Proteomes" id="UP000695000">
    <property type="component" value="Unplaced"/>
</dbReference>
<dbReference type="InterPro" id="IPR015897">
    <property type="entry name" value="CHK_kinase-like"/>
</dbReference>
<organism evidence="2 3">
    <name type="scientific">Nicrophorus vespilloides</name>
    <name type="common">Boreal carrion beetle</name>
    <dbReference type="NCBI Taxonomy" id="110193"/>
    <lineage>
        <taxon>Eukaryota</taxon>
        <taxon>Metazoa</taxon>
        <taxon>Ecdysozoa</taxon>
        <taxon>Arthropoda</taxon>
        <taxon>Hexapoda</taxon>
        <taxon>Insecta</taxon>
        <taxon>Pterygota</taxon>
        <taxon>Neoptera</taxon>
        <taxon>Endopterygota</taxon>
        <taxon>Coleoptera</taxon>
        <taxon>Polyphaga</taxon>
        <taxon>Staphyliniformia</taxon>
        <taxon>Silphidae</taxon>
        <taxon>Nicrophorinae</taxon>
        <taxon>Nicrophorus</taxon>
    </lineage>
</organism>
<accession>A0ABM1M9W4</accession>